<proteinExistence type="inferred from homology"/>
<evidence type="ECO:0000313" key="10">
    <source>
        <dbReference type="Proteomes" id="UP000624279"/>
    </source>
</evidence>
<name>A0ABR6Y7E1_9BURK</name>
<accession>A0ABR6Y7E1</accession>
<dbReference type="EMBL" id="JACOGA010000002">
    <property type="protein sequence ID" value="MBC3872517.1"/>
    <property type="molecule type" value="Genomic_DNA"/>
</dbReference>
<feature type="active site" description="Nucleophile" evidence="7">
    <location>
        <position position="45"/>
    </location>
</feature>
<evidence type="ECO:0000256" key="3">
    <source>
        <dbReference type="ARBA" id="ARBA00022679"/>
    </source>
</evidence>
<dbReference type="CDD" id="cd16913">
    <property type="entry name" value="YkuD_like"/>
    <property type="match status" value="1"/>
</dbReference>
<dbReference type="Proteomes" id="UP000624279">
    <property type="component" value="Unassembled WGS sequence"/>
</dbReference>
<feature type="domain" description="L,D-TPase catalytic" evidence="8">
    <location>
        <begin position="1"/>
        <end position="69"/>
    </location>
</feature>
<evidence type="ECO:0000259" key="8">
    <source>
        <dbReference type="PROSITE" id="PS52029"/>
    </source>
</evidence>
<evidence type="ECO:0000256" key="7">
    <source>
        <dbReference type="PROSITE-ProRule" id="PRU01373"/>
    </source>
</evidence>
<gene>
    <name evidence="9" type="ORF">H8K55_02870</name>
</gene>
<evidence type="ECO:0000256" key="1">
    <source>
        <dbReference type="ARBA" id="ARBA00004752"/>
    </source>
</evidence>
<comment type="caution">
    <text evidence="9">The sequence shown here is derived from an EMBL/GenBank/DDBJ whole genome shotgun (WGS) entry which is preliminary data.</text>
</comment>
<evidence type="ECO:0000256" key="6">
    <source>
        <dbReference type="ARBA" id="ARBA00023316"/>
    </source>
</evidence>
<evidence type="ECO:0000313" key="9">
    <source>
        <dbReference type="EMBL" id="MBC3872517.1"/>
    </source>
</evidence>
<evidence type="ECO:0000256" key="5">
    <source>
        <dbReference type="ARBA" id="ARBA00022984"/>
    </source>
</evidence>
<dbReference type="Pfam" id="PF03734">
    <property type="entry name" value="YkuD"/>
    <property type="match status" value="1"/>
</dbReference>
<evidence type="ECO:0000256" key="4">
    <source>
        <dbReference type="ARBA" id="ARBA00022960"/>
    </source>
</evidence>
<keyword evidence="10" id="KW-1185">Reference proteome</keyword>
<keyword evidence="6 7" id="KW-0961">Cell wall biogenesis/degradation</keyword>
<dbReference type="Gene3D" id="2.40.440.10">
    <property type="entry name" value="L,D-transpeptidase catalytic domain-like"/>
    <property type="match status" value="1"/>
</dbReference>
<evidence type="ECO:0000256" key="2">
    <source>
        <dbReference type="ARBA" id="ARBA00005992"/>
    </source>
</evidence>
<comment type="pathway">
    <text evidence="1 7">Cell wall biogenesis; peptidoglycan biosynthesis.</text>
</comment>
<dbReference type="SUPFAM" id="SSF141523">
    <property type="entry name" value="L,D-transpeptidase catalytic domain-like"/>
    <property type="match status" value="1"/>
</dbReference>
<feature type="active site" description="Proton donor/acceptor" evidence="7">
    <location>
        <position position="27"/>
    </location>
</feature>
<comment type="similarity">
    <text evidence="2">Belongs to the YkuD family.</text>
</comment>
<keyword evidence="3" id="KW-0808">Transferase</keyword>
<keyword evidence="4 7" id="KW-0133">Cell shape</keyword>
<reference evidence="9 10" key="1">
    <citation type="submission" date="2020-08" db="EMBL/GenBank/DDBJ databases">
        <title>Novel species isolated from subtropical streams in China.</title>
        <authorList>
            <person name="Lu H."/>
        </authorList>
    </citation>
    <scope>NUCLEOTIDE SEQUENCE [LARGE SCALE GENOMIC DNA]</scope>
    <source>
        <strain evidence="9 10">LX15W</strain>
    </source>
</reference>
<dbReference type="PROSITE" id="PS52029">
    <property type="entry name" value="LD_TPASE"/>
    <property type="match status" value="1"/>
</dbReference>
<keyword evidence="5 7" id="KW-0573">Peptidoglycan synthesis</keyword>
<protein>
    <submittedName>
        <fullName evidence="9">L,D-transpeptidase</fullName>
    </submittedName>
</protein>
<dbReference type="InterPro" id="IPR038063">
    <property type="entry name" value="Transpep_catalytic_dom"/>
</dbReference>
<sequence length="69" mass="7913">MKIYEKKWLSRSASLDNTKLGGGIGFHGWAYEWPNNGPRHLSWGCVVMHVADIQRYFDELPSGTMVIIF</sequence>
<organism evidence="9 10">
    <name type="scientific">Undibacterium flavidum</name>
    <dbReference type="NCBI Taxonomy" id="2762297"/>
    <lineage>
        <taxon>Bacteria</taxon>
        <taxon>Pseudomonadati</taxon>
        <taxon>Pseudomonadota</taxon>
        <taxon>Betaproteobacteria</taxon>
        <taxon>Burkholderiales</taxon>
        <taxon>Oxalobacteraceae</taxon>
        <taxon>Undibacterium</taxon>
    </lineage>
</organism>
<dbReference type="InterPro" id="IPR005490">
    <property type="entry name" value="LD_TPept_cat_dom"/>
</dbReference>